<organism evidence="4 5">
    <name type="scientific">Helicoverpa armigera</name>
    <name type="common">Cotton bollworm</name>
    <name type="synonym">Heliothis armigera</name>
    <dbReference type="NCBI Taxonomy" id="29058"/>
    <lineage>
        <taxon>Eukaryota</taxon>
        <taxon>Metazoa</taxon>
        <taxon>Ecdysozoa</taxon>
        <taxon>Arthropoda</taxon>
        <taxon>Hexapoda</taxon>
        <taxon>Insecta</taxon>
        <taxon>Pterygota</taxon>
        <taxon>Neoptera</taxon>
        <taxon>Endopterygota</taxon>
        <taxon>Lepidoptera</taxon>
        <taxon>Glossata</taxon>
        <taxon>Ditrysia</taxon>
        <taxon>Noctuoidea</taxon>
        <taxon>Noctuidae</taxon>
        <taxon>Heliothinae</taxon>
        <taxon>Helicoverpa</taxon>
    </lineage>
</organism>
<dbReference type="PANTHER" id="PTHR21178">
    <property type="entry name" value="CILIA- AND FLAGELLA-ASSOCIATED PROTEIN 61"/>
    <property type="match status" value="1"/>
</dbReference>
<keyword evidence="5" id="KW-1185">Reference proteome</keyword>
<evidence type="ECO:0000313" key="5">
    <source>
        <dbReference type="Proteomes" id="UP000249218"/>
    </source>
</evidence>
<dbReference type="OrthoDB" id="382863at2759"/>
<feature type="compositionally biased region" description="Basic and acidic residues" evidence="1">
    <location>
        <begin position="405"/>
        <end position="415"/>
    </location>
</feature>
<dbReference type="InterPro" id="IPR056299">
    <property type="entry name" value="CFAP61_dimer"/>
</dbReference>
<dbReference type="InterPro" id="IPR036188">
    <property type="entry name" value="FAD/NAD-bd_sf"/>
</dbReference>
<evidence type="ECO:0000259" key="2">
    <source>
        <dbReference type="Pfam" id="PF16092"/>
    </source>
</evidence>
<protein>
    <submittedName>
        <fullName evidence="4">Uncharacterized protein</fullName>
    </submittedName>
</protein>
<dbReference type="InterPro" id="IPR038884">
    <property type="entry name" value="CFAP61"/>
</dbReference>
<dbReference type="Pfam" id="PF23150">
    <property type="entry name" value="CFAP61_dimer"/>
    <property type="match status" value="1"/>
</dbReference>
<proteinExistence type="predicted"/>
<evidence type="ECO:0000256" key="1">
    <source>
        <dbReference type="SAM" id="MobiDB-lite"/>
    </source>
</evidence>
<feature type="domain" description="Cilia- and flagella-associated protein 61 N-terminal" evidence="2">
    <location>
        <begin position="14"/>
        <end position="275"/>
    </location>
</feature>
<feature type="domain" description="CFAP61 dimerisation" evidence="3">
    <location>
        <begin position="1134"/>
        <end position="1249"/>
    </location>
</feature>
<evidence type="ECO:0000259" key="3">
    <source>
        <dbReference type="Pfam" id="PF23150"/>
    </source>
</evidence>
<dbReference type="Gene3D" id="3.50.50.60">
    <property type="entry name" value="FAD/NAD(P)-binding domain"/>
    <property type="match status" value="2"/>
</dbReference>
<dbReference type="PANTHER" id="PTHR21178:SF8">
    <property type="entry name" value="CILIA- AND FLAGELLA-ASSOCIATED PROTEIN 61"/>
    <property type="match status" value="1"/>
</dbReference>
<accession>A0A2W1BGT5</accession>
<dbReference type="EMBL" id="KZ150058">
    <property type="protein sequence ID" value="PZC74272.1"/>
    <property type="molecule type" value="Genomic_DNA"/>
</dbReference>
<dbReference type="Proteomes" id="UP000249218">
    <property type="component" value="Unassembled WGS sequence"/>
</dbReference>
<dbReference type="Pfam" id="PF16092">
    <property type="entry name" value="CFAP61_N"/>
    <property type="match status" value="1"/>
</dbReference>
<dbReference type="SUPFAM" id="SSF51905">
    <property type="entry name" value="FAD/NAD(P)-binding domain"/>
    <property type="match status" value="1"/>
</dbReference>
<sequence length="1393" mass="157811">MLHQRGPKPPPLDTVRMANIEDAPHILELLGESISKNFRVTCTHDIMYLIENCVLAICQLDINKSIIGFLAARDYPLLPAVHPCAWEEYIWAKYKAPEMNARNTLFIHLLCWNVNYGRDVVDSMLRSIFMHDAYILHIAMIKSVVSHPLLVPGQSRSEGSFRRLTVMERGISGDLLPALCVADRSEVCPRLRIRRAVEEDNDDLVPILEQHSDRLRSLYGEFYISELISRHPESERILIVCEHSELAVGVMCLNTQINYESLEESFVLSPFGGLRHLDDAPKFMPKEVESTYSLLNEAYAETTKAKDSKDAKSRVTWVFEDDEFNTFRSVGVAPPTPTERLSTAELHPNQLQILDLFDDEEEEFEFDIINIDTDLLRVPQMIRYDTFGGGPAEVIMKILDGRKDSAQDKKSEKSKRNLSASGSGSAKTPEPIRYSGTPNAFLLELFAIHPDYDERYGFDMLEAAYEMFPNRDYCVMCLPTNHPSFPLLEHFTLVTPFGSKMRYINESLYVAHVNSVRGKLSVRPGEAVDAIALKDVLEQAPRQENLLDLFQSTLTSHTLQSFIFLSQNQPIGVVVLGGLEDGTAIRTQYDLEPEPRRPGTDGTILAGVISPAFEPHARWYMRELLRHSRYSTLFWICRLFAKGDASPSRNLMSLAGHMNPVHPRQKVPNISGNKDLEKIYQDLACPFALWVLERPLTSLPKVYVNNSIVIVGASRTGLAFLETLLMGPTSQYLTFSNVTLVSEHGLPTVADCLKAADICVPRDGRYTDRYLKSVPFYYYLDVMSAIMVKIDRKRKCIHLKGGGTKYYDELVLTCGQQFQHPDYLKESLGLVKEVAKGKPCDRMLLDNPKYKAETVPMPPEMPENVFLINSLFEANICLRHLMRMISDTKEVREPLSKRNQVIVYGDCIEAYSCIAALLELGLLPELIVFVEPFPSTEEPAPLRVNCFNDETIDARVQATVESMGIRVLRQCHLAAWHQIGNRVESLDFMAPLTSISLRSFALFYYGLKAINLHAFKAINESGLVYDGGLVVSPTFETNDPSIFGAGTCVRYSRRLYAGKSLHINHYSEDIGEALARLFLHKFDPFMMGDPENCEAPPDLLPRYSSAGLGFKGSSTTGSRLSITSQFRRWQPVMKFESPIVQFAALPGPLYYLKLRKPGKEVPMAIQQCLPRQGHTLLTDKGGNYFRLHLNVLHVVDAVTCLSHKPFSPEILQQLYGKHEAFFNKLYTRFQKKQIDDFYDFFTQPWMSALYQESFRDLVDDINEQDIGTIQDLVKSKFAMFDPEMNQMKSTMLESERSTESLASSSDYLQEPRKVGTFRSMIDKFVARAMFDKAAEAGTPMPSECGQSKQVRMEASTFWKKVSGERIVMAHVSRYLDKHSVTNPHFAIPKPESV</sequence>
<evidence type="ECO:0000313" key="4">
    <source>
        <dbReference type="EMBL" id="PZC74272.1"/>
    </source>
</evidence>
<reference evidence="4 5" key="1">
    <citation type="journal article" date="2017" name="BMC Biol.">
        <title>Genomic innovations, transcriptional plasticity and gene loss underlying the evolution and divergence of two highly polyphagous and invasive Helicoverpa pest species.</title>
        <authorList>
            <person name="Pearce S.L."/>
            <person name="Clarke D.F."/>
            <person name="East P.D."/>
            <person name="Elfekih S."/>
            <person name="Gordon K.H."/>
            <person name="Jermiin L.S."/>
            <person name="McGaughran A."/>
            <person name="Oakeshott J.G."/>
            <person name="Papanikolaou A."/>
            <person name="Perera O.P."/>
            <person name="Rane R.V."/>
            <person name="Richards S."/>
            <person name="Tay W.T."/>
            <person name="Walsh T.K."/>
            <person name="Anderson A."/>
            <person name="Anderson C.J."/>
            <person name="Asgari S."/>
            <person name="Board P.G."/>
            <person name="Bretschneider A."/>
            <person name="Campbell P.M."/>
            <person name="Chertemps T."/>
            <person name="Christeller J.T."/>
            <person name="Coppin C.W."/>
            <person name="Downes S.J."/>
            <person name="Duan G."/>
            <person name="Farnsworth C.A."/>
            <person name="Good R.T."/>
            <person name="Han L.B."/>
            <person name="Han Y.C."/>
            <person name="Hatje K."/>
            <person name="Horne I."/>
            <person name="Huang Y.P."/>
            <person name="Hughes D.S."/>
            <person name="Jacquin-Joly E."/>
            <person name="James W."/>
            <person name="Jhangiani S."/>
            <person name="Kollmar M."/>
            <person name="Kuwar S.S."/>
            <person name="Li S."/>
            <person name="Liu N.Y."/>
            <person name="Maibeche M.T."/>
            <person name="Miller J.R."/>
            <person name="Montagne N."/>
            <person name="Perry T."/>
            <person name="Qu J."/>
            <person name="Song S.V."/>
            <person name="Sutton G.G."/>
            <person name="Vogel H."/>
            <person name="Walenz B.P."/>
            <person name="Xu W."/>
            <person name="Zhang H.J."/>
            <person name="Zou Z."/>
            <person name="Batterham P."/>
            <person name="Edwards O.R."/>
            <person name="Feyereisen R."/>
            <person name="Gibbs R.A."/>
            <person name="Heckel D.G."/>
            <person name="McGrath A."/>
            <person name="Robin C."/>
            <person name="Scherer S.E."/>
            <person name="Worley K.C."/>
            <person name="Wu Y.D."/>
        </authorList>
    </citation>
    <scope>NUCLEOTIDE SEQUENCE [LARGE SCALE GENOMIC DNA]</scope>
    <source>
        <strain evidence="4">Harm_GR_Male_#8</strain>
        <tissue evidence="4">Whole organism</tissue>
    </source>
</reference>
<feature type="compositionally biased region" description="Polar residues" evidence="1">
    <location>
        <begin position="417"/>
        <end position="426"/>
    </location>
</feature>
<dbReference type="InterPro" id="IPR032151">
    <property type="entry name" value="CFAP61_N"/>
</dbReference>
<name>A0A2W1BGT5_HELAM</name>
<feature type="region of interest" description="Disordered" evidence="1">
    <location>
        <begin position="405"/>
        <end position="432"/>
    </location>
</feature>
<gene>
    <name evidence="4" type="primary">HaOG208126</name>
    <name evidence="4" type="ORF">B5X24_HaOG208126</name>
</gene>